<proteinExistence type="inferred from homology"/>
<dbReference type="InterPro" id="IPR007577">
    <property type="entry name" value="GlycoTrfase_DXD_sugar-bd_CS"/>
</dbReference>
<dbReference type="PANTHER" id="PTHR31834">
    <property type="entry name" value="INITIATION-SPECIFIC ALPHA-1,6-MANNOSYLTRANSFERASE"/>
    <property type="match status" value="1"/>
</dbReference>
<dbReference type="PANTHER" id="PTHR31834:SF10">
    <property type="entry name" value="TRANSFERASE, PUTATIVE (AFU_ORTHOLOGUE AFUA_8G02040)-RELATED"/>
    <property type="match status" value="1"/>
</dbReference>
<dbReference type="Proteomes" id="UP000326799">
    <property type="component" value="Unassembled WGS sequence"/>
</dbReference>
<gene>
    <name evidence="2" type="ORF">BDV33DRAFT_227456</name>
</gene>
<accession>A0A5N6EDB5</accession>
<evidence type="ECO:0000313" key="2">
    <source>
        <dbReference type="EMBL" id="KAB8215571.1"/>
    </source>
</evidence>
<name>A0A5N6EDB5_9EURO</name>
<dbReference type="InterPro" id="IPR029044">
    <property type="entry name" value="Nucleotide-diphossugar_trans"/>
</dbReference>
<dbReference type="SUPFAM" id="SSF53448">
    <property type="entry name" value="Nucleotide-diphospho-sugar transferases"/>
    <property type="match status" value="1"/>
</dbReference>
<dbReference type="GO" id="GO:0000009">
    <property type="term" value="F:alpha-1,6-mannosyltransferase activity"/>
    <property type="evidence" value="ECO:0007669"/>
    <property type="project" value="InterPro"/>
</dbReference>
<keyword evidence="3" id="KW-1185">Reference proteome</keyword>
<reference evidence="2 3" key="1">
    <citation type="submission" date="2019-04" db="EMBL/GenBank/DDBJ databases">
        <title>Fungal friends and foes A comparative genomics study of 23 Aspergillus species from section Flavi.</title>
        <authorList>
            <consortium name="DOE Joint Genome Institute"/>
            <person name="Kjaerbolling I."/>
            <person name="Vesth T.C."/>
            <person name="Frisvad J.C."/>
            <person name="Nybo J.L."/>
            <person name="Theobald S."/>
            <person name="Kildgaard S."/>
            <person name="Petersen T.I."/>
            <person name="Kuo A."/>
            <person name="Sato A."/>
            <person name="Lyhne E.K."/>
            <person name="Kogle M.E."/>
            <person name="Wiebenga A."/>
            <person name="Kun R.S."/>
            <person name="Lubbers R.J."/>
            <person name="Makela M.R."/>
            <person name="Barry K."/>
            <person name="Chovatia M."/>
            <person name="Clum A."/>
            <person name="Daum C."/>
            <person name="Haridas S."/>
            <person name="He G."/>
            <person name="LaButti K."/>
            <person name="Lipzen A."/>
            <person name="Mondo S."/>
            <person name="Pangilinan J."/>
            <person name="Riley R."/>
            <person name="Salamov A."/>
            <person name="Simmons B.A."/>
            <person name="Magnuson J.K."/>
            <person name="Henrissat B."/>
            <person name="Mortensen U.H."/>
            <person name="Larsen T.O."/>
            <person name="De vries R.P."/>
            <person name="Grigoriev I.V."/>
            <person name="Machida M."/>
            <person name="Baker S.E."/>
            <person name="Andersen M.R."/>
        </authorList>
    </citation>
    <scope>NUCLEOTIDE SEQUENCE [LARGE SCALE GENOMIC DNA]</scope>
    <source>
        <strain evidence="2 3">CBS 126849</strain>
    </source>
</reference>
<dbReference type="InterPro" id="IPR039367">
    <property type="entry name" value="Och1-like"/>
</dbReference>
<protein>
    <recommendedName>
        <fullName evidence="4">Nucleotide-diphospho-sugar transferase</fullName>
    </recommendedName>
</protein>
<organism evidence="2 3">
    <name type="scientific">Aspergillus novoparasiticus</name>
    <dbReference type="NCBI Taxonomy" id="986946"/>
    <lineage>
        <taxon>Eukaryota</taxon>
        <taxon>Fungi</taxon>
        <taxon>Dikarya</taxon>
        <taxon>Ascomycota</taxon>
        <taxon>Pezizomycotina</taxon>
        <taxon>Eurotiomycetes</taxon>
        <taxon>Eurotiomycetidae</taxon>
        <taxon>Eurotiales</taxon>
        <taxon>Aspergillaceae</taxon>
        <taxon>Aspergillus</taxon>
        <taxon>Aspergillus subgen. Circumdati</taxon>
    </lineage>
</organism>
<dbReference type="EMBL" id="ML733499">
    <property type="protein sequence ID" value="KAB8215571.1"/>
    <property type="molecule type" value="Genomic_DNA"/>
</dbReference>
<evidence type="ECO:0000313" key="3">
    <source>
        <dbReference type="Proteomes" id="UP000326799"/>
    </source>
</evidence>
<comment type="similarity">
    <text evidence="1">Belongs to the glycosyltransferase 32 family.</text>
</comment>
<evidence type="ECO:0008006" key="4">
    <source>
        <dbReference type="Google" id="ProtNLM"/>
    </source>
</evidence>
<dbReference type="AlphaFoldDB" id="A0A5N6EDB5"/>
<dbReference type="GO" id="GO:0006487">
    <property type="term" value="P:protein N-linked glycosylation"/>
    <property type="evidence" value="ECO:0007669"/>
    <property type="project" value="TreeGrafter"/>
</dbReference>
<dbReference type="Pfam" id="PF04488">
    <property type="entry name" value="Gly_transf_sug"/>
    <property type="match status" value="1"/>
</dbReference>
<sequence length="358" mass="40135">MVSRGRYRRLTLLSAILIFSLGLIAFSSRHRHVPAISSLKERYPLLWKHVHTFKGHGGVWYMPPSWVQRNPQPRTIIEAAQLAVQVTDIGEVRHFMPPSQIPLIVHQTWSHRQIYTWPDDLRQSVEKWLQFVGMVDFIDHLEPHAHHHYSSLPSMVEKTDYFRITVATCVGGIYGDLDTVPLKSPAQWITSQDVRPWTDLGTSSVYTSMKPVRALSVSKLIVCPLTTHAGAWEISNHHGGLQTSAARTELQALDPLTLTGPEAVTRAAQEWLNVSAGLRWNALTGLLDGGKAKLVDDVLILPITSFSPGRGKYGNMGSKPITDPTALVHHHGQGAIYSHLRVRILRSFPHQPSNVEKR</sequence>
<dbReference type="GO" id="GO:0000136">
    <property type="term" value="C:mannan polymerase complex"/>
    <property type="evidence" value="ECO:0007669"/>
    <property type="project" value="TreeGrafter"/>
</dbReference>
<evidence type="ECO:0000256" key="1">
    <source>
        <dbReference type="ARBA" id="ARBA00009003"/>
    </source>
</evidence>